<dbReference type="OrthoDB" id="5126452at2"/>
<keyword evidence="1" id="KW-0732">Signal</keyword>
<reference evidence="2 3" key="1">
    <citation type="journal article" date="2019" name="Microb. Cell Fact.">
        <title>Exploring novel herbicidin analogues by transcriptional regulator overexpression and MS/MS molecular networking.</title>
        <authorList>
            <person name="Shi Y."/>
            <person name="Gu R."/>
            <person name="Li Y."/>
            <person name="Wang X."/>
            <person name="Ren W."/>
            <person name="Li X."/>
            <person name="Wang L."/>
            <person name="Xie Y."/>
            <person name="Hong B."/>
        </authorList>
    </citation>
    <scope>NUCLEOTIDE SEQUENCE [LARGE SCALE GENOMIC DNA]</scope>
    <source>
        <strain evidence="2 3">US-43</strain>
    </source>
</reference>
<dbReference type="RefSeq" id="WP_152263894.1">
    <property type="nucleotide sequence ID" value="NZ_JBFADJ010000007.1"/>
</dbReference>
<keyword evidence="3" id="KW-1185">Reference proteome</keyword>
<accession>A0A5N5W728</accession>
<comment type="caution">
    <text evidence="2">The sequence shown here is derived from an EMBL/GenBank/DDBJ whole genome shotgun (WGS) entry which is preliminary data.</text>
</comment>
<sequence length="162" mass="16808">MRSRSLVRALVGLSAAVGLAVASPVGAGTGHAVPAPPAARQQAGPLSAGRLAVENLGLSAAQAQNVQCWLRKFWGYPDALDGQLGTSSWQAYQRALRHDWGYTGAIDGVVGSGTVMALQRQMRDAGWGYSGAIDGVAGPETRAAFQRFAEACVSVCRQGIVV</sequence>
<evidence type="ECO:0000256" key="1">
    <source>
        <dbReference type="SAM" id="SignalP"/>
    </source>
</evidence>
<dbReference type="EMBL" id="VOKX01000029">
    <property type="protein sequence ID" value="KAB7844332.1"/>
    <property type="molecule type" value="Genomic_DNA"/>
</dbReference>
<dbReference type="Gene3D" id="1.10.101.10">
    <property type="entry name" value="PGBD-like superfamily/PGBD"/>
    <property type="match status" value="1"/>
</dbReference>
<dbReference type="Proteomes" id="UP000327000">
    <property type="component" value="Unassembled WGS sequence"/>
</dbReference>
<proteinExistence type="predicted"/>
<organism evidence="2 3">
    <name type="scientific">Streptomyces mobaraensis</name>
    <name type="common">Streptoverticillium mobaraense</name>
    <dbReference type="NCBI Taxonomy" id="35621"/>
    <lineage>
        <taxon>Bacteria</taxon>
        <taxon>Bacillati</taxon>
        <taxon>Actinomycetota</taxon>
        <taxon>Actinomycetes</taxon>
        <taxon>Kitasatosporales</taxon>
        <taxon>Streptomycetaceae</taxon>
        <taxon>Streptomyces</taxon>
    </lineage>
</organism>
<dbReference type="InterPro" id="IPR036366">
    <property type="entry name" value="PGBDSf"/>
</dbReference>
<gene>
    <name evidence="2" type="ORF">FRZ00_15600</name>
</gene>
<protein>
    <submittedName>
        <fullName evidence="2">Peptidoglycan-binding protein</fullName>
    </submittedName>
</protein>
<evidence type="ECO:0000313" key="2">
    <source>
        <dbReference type="EMBL" id="KAB7844332.1"/>
    </source>
</evidence>
<feature type="signal peptide" evidence="1">
    <location>
        <begin position="1"/>
        <end position="27"/>
    </location>
</feature>
<name>A0A5N5W728_STRMB</name>
<dbReference type="AlphaFoldDB" id="A0A5N5W728"/>
<evidence type="ECO:0000313" key="3">
    <source>
        <dbReference type="Proteomes" id="UP000327000"/>
    </source>
</evidence>
<feature type="chain" id="PRO_5024809428" evidence="1">
    <location>
        <begin position="28"/>
        <end position="162"/>
    </location>
</feature>